<dbReference type="PANTHER" id="PTHR41263">
    <property type="entry name" value="ASPARTYL-PHOSPHATE PHOSPHATASE YISI"/>
    <property type="match status" value="1"/>
</dbReference>
<dbReference type="Gene3D" id="4.10.280.10">
    <property type="entry name" value="Helix-loop-helix DNA-binding domain"/>
    <property type="match status" value="1"/>
</dbReference>
<comment type="caution">
    <text evidence="1">The sequence shown here is derived from an EMBL/GenBank/DDBJ whole genome shotgun (WGS) entry which is preliminary data.</text>
</comment>
<organism evidence="1 2">
    <name type="scientific">Fictibacillus iocasae</name>
    <dbReference type="NCBI Taxonomy" id="2715437"/>
    <lineage>
        <taxon>Bacteria</taxon>
        <taxon>Bacillati</taxon>
        <taxon>Bacillota</taxon>
        <taxon>Bacilli</taxon>
        <taxon>Bacillales</taxon>
        <taxon>Fictibacillaceae</taxon>
        <taxon>Fictibacillus</taxon>
    </lineage>
</organism>
<dbReference type="InterPro" id="IPR018540">
    <property type="entry name" value="Spo0E-like"/>
</dbReference>
<evidence type="ECO:0000313" key="1">
    <source>
        <dbReference type="EMBL" id="MFC7370191.1"/>
    </source>
</evidence>
<keyword evidence="2" id="KW-1185">Reference proteome</keyword>
<dbReference type="InterPro" id="IPR053028">
    <property type="entry name" value="Spo0E-like_phosphatase"/>
</dbReference>
<dbReference type="EMBL" id="JBHTCP010000002">
    <property type="protein sequence ID" value="MFC7370191.1"/>
    <property type="molecule type" value="Genomic_DNA"/>
</dbReference>
<sequence length="56" mass="6309">MPTLDVTKADLQKDIGMKKSELLKLAALSGFTSNETVRCSQELDQLLNLYQKKFCC</sequence>
<protein>
    <submittedName>
        <fullName evidence="1">Aspartyl-phosphate phosphatase Spo0E family protein</fullName>
    </submittedName>
</protein>
<reference evidence="2" key="1">
    <citation type="journal article" date="2019" name="Int. J. Syst. Evol. Microbiol.">
        <title>The Global Catalogue of Microorganisms (GCM) 10K type strain sequencing project: providing services to taxonomists for standard genome sequencing and annotation.</title>
        <authorList>
            <consortium name="The Broad Institute Genomics Platform"/>
            <consortium name="The Broad Institute Genome Sequencing Center for Infectious Disease"/>
            <person name="Wu L."/>
            <person name="Ma J."/>
        </authorList>
    </citation>
    <scope>NUCLEOTIDE SEQUENCE [LARGE SCALE GENOMIC DNA]</scope>
    <source>
        <strain evidence="2">NBRC 106396</strain>
    </source>
</reference>
<dbReference type="SUPFAM" id="SSF140500">
    <property type="entry name" value="BAS1536-like"/>
    <property type="match status" value="1"/>
</dbReference>
<accession>A0ABW2NIF1</accession>
<dbReference type="RefSeq" id="WP_379744997.1">
    <property type="nucleotide sequence ID" value="NZ_JBHTCP010000002.1"/>
</dbReference>
<evidence type="ECO:0000313" key="2">
    <source>
        <dbReference type="Proteomes" id="UP001596549"/>
    </source>
</evidence>
<name>A0ABW2NIF1_9BACL</name>
<proteinExistence type="predicted"/>
<dbReference type="Proteomes" id="UP001596549">
    <property type="component" value="Unassembled WGS sequence"/>
</dbReference>
<gene>
    <name evidence="1" type="ORF">ACFQPF_00680</name>
</gene>
<dbReference type="Pfam" id="PF09388">
    <property type="entry name" value="SpoOE-like"/>
    <property type="match status" value="1"/>
</dbReference>
<dbReference type="InterPro" id="IPR036638">
    <property type="entry name" value="HLH_DNA-bd_sf"/>
</dbReference>
<dbReference type="PANTHER" id="PTHR41263:SF1">
    <property type="entry name" value="ASPARTYL-PHOSPHATE PHOSPHATASE YISI"/>
    <property type="match status" value="1"/>
</dbReference>
<dbReference type="InterPro" id="IPR037208">
    <property type="entry name" value="Spo0E-like_sf"/>
</dbReference>